<evidence type="ECO:0000313" key="2">
    <source>
        <dbReference type="EMBL" id="KAF9667665.1"/>
    </source>
</evidence>
<name>A0A835JC27_9ROSI</name>
<feature type="compositionally biased region" description="Basic residues" evidence="1">
    <location>
        <begin position="63"/>
        <end position="75"/>
    </location>
</feature>
<dbReference type="EMBL" id="JADGMS010000015">
    <property type="protein sequence ID" value="KAF9667665.1"/>
    <property type="molecule type" value="Genomic_DNA"/>
</dbReference>
<dbReference type="AlphaFoldDB" id="A0A835JC27"/>
<protein>
    <submittedName>
        <fullName evidence="2">Uncharacterized protein</fullName>
    </submittedName>
</protein>
<gene>
    <name evidence="2" type="ORF">SADUNF_Sadunf15G0047300</name>
</gene>
<accession>A0A835JC27</accession>
<feature type="compositionally biased region" description="Basic and acidic residues" evidence="1">
    <location>
        <begin position="208"/>
        <end position="221"/>
    </location>
</feature>
<reference evidence="2 3" key="1">
    <citation type="submission" date="2020-10" db="EMBL/GenBank/DDBJ databases">
        <title>Plant Genome Project.</title>
        <authorList>
            <person name="Zhang R.-G."/>
        </authorList>
    </citation>
    <scope>NUCLEOTIDE SEQUENCE [LARGE SCALE GENOMIC DNA]</scope>
    <source>
        <strain evidence="2">FAFU-HL-1</strain>
        <tissue evidence="2">Leaf</tissue>
    </source>
</reference>
<feature type="compositionally biased region" description="Low complexity" evidence="1">
    <location>
        <begin position="253"/>
        <end position="267"/>
    </location>
</feature>
<proteinExistence type="predicted"/>
<keyword evidence="3" id="KW-1185">Reference proteome</keyword>
<feature type="region of interest" description="Disordered" evidence="1">
    <location>
        <begin position="200"/>
        <end position="267"/>
    </location>
</feature>
<feature type="region of interest" description="Disordered" evidence="1">
    <location>
        <begin position="53"/>
        <end position="105"/>
    </location>
</feature>
<evidence type="ECO:0000313" key="3">
    <source>
        <dbReference type="Proteomes" id="UP000657918"/>
    </source>
</evidence>
<feature type="compositionally biased region" description="Polar residues" evidence="1">
    <location>
        <begin position="78"/>
        <end position="104"/>
    </location>
</feature>
<dbReference type="PANTHER" id="PTHR33914">
    <property type="entry name" value="18S PRE-RIBOSOMAL ASSEMBLY PROTEIN GAR2-LIKE PROTEIN"/>
    <property type="match status" value="1"/>
</dbReference>
<comment type="caution">
    <text evidence="2">The sequence shown here is derived from an EMBL/GenBank/DDBJ whole genome shotgun (WGS) entry which is preliminary data.</text>
</comment>
<dbReference type="InterPro" id="IPR040378">
    <property type="entry name" value="BASL"/>
</dbReference>
<organism evidence="2 3">
    <name type="scientific">Salix dunnii</name>
    <dbReference type="NCBI Taxonomy" id="1413687"/>
    <lineage>
        <taxon>Eukaryota</taxon>
        <taxon>Viridiplantae</taxon>
        <taxon>Streptophyta</taxon>
        <taxon>Embryophyta</taxon>
        <taxon>Tracheophyta</taxon>
        <taxon>Spermatophyta</taxon>
        <taxon>Magnoliopsida</taxon>
        <taxon>eudicotyledons</taxon>
        <taxon>Gunneridae</taxon>
        <taxon>Pentapetalae</taxon>
        <taxon>rosids</taxon>
        <taxon>fabids</taxon>
        <taxon>Malpighiales</taxon>
        <taxon>Salicaceae</taxon>
        <taxon>Saliceae</taxon>
        <taxon>Salix</taxon>
    </lineage>
</organism>
<dbReference type="Proteomes" id="UP000657918">
    <property type="component" value="Unassembled WGS sequence"/>
</dbReference>
<evidence type="ECO:0000256" key="1">
    <source>
        <dbReference type="SAM" id="MobiDB-lite"/>
    </source>
</evidence>
<dbReference type="PANTHER" id="PTHR33914:SF3">
    <property type="entry name" value="PROTEIN BREAKING OF ASYMMETRY IN THE STOMATAL LINEAGE"/>
    <property type="match status" value="1"/>
</dbReference>
<dbReference type="GO" id="GO:0009786">
    <property type="term" value="P:regulation of asymmetric cell division"/>
    <property type="evidence" value="ECO:0007669"/>
    <property type="project" value="InterPro"/>
</dbReference>
<sequence length="397" mass="44715">MSTPLTMTRLVRWRVRDWASCLLARRFSLGDEHETFHNSSSKLPVRKMVFGVKKDSTRGGNKSNKKLSKKNKKFRQVNPGSPQATINSSVSVQNCNGRDSSRPPSQDEEYIVFCFGEDGGFDVVKEWKSSETLECLDTANYTSPRSVNRKVSIGQPFLHFLFCNIEIQCKITIERLNVDALLFTMPKQLHCVEVSETIRKSRHQRRVNGHETEKTPVKNDEEAAGSHSGPDQPCNARKRGSQIGENDSCGTVSAKSSDSNQSDGSSRGSFSFPVMHWELIGSPVQMPKAESLYARKHSPPPCARFQCLVCMRGVGSYLIWIGYCNDQIKLKVIASLRQKHEDGNLNNAIDRSNPVIAHICWKMRENKQILLLIKHKILFGFSTVQGLLNWVLASIPF</sequence>
<dbReference type="OrthoDB" id="1911716at2759"/>